<dbReference type="Gene3D" id="1.10.10.10">
    <property type="entry name" value="Winged helix-like DNA-binding domain superfamily/Winged helix DNA-binding domain"/>
    <property type="match status" value="1"/>
</dbReference>
<dbReference type="GO" id="GO:0035556">
    <property type="term" value="P:intracellular signal transduction"/>
    <property type="evidence" value="ECO:0007669"/>
    <property type="project" value="InterPro"/>
</dbReference>
<dbReference type="InterPro" id="IPR036390">
    <property type="entry name" value="WH_DNA-bd_sf"/>
</dbReference>
<sequence length="611" mass="71174">MNRKDNEYRQVFEGKALVNQLIYLGQSRFSERKFAIKFAQKLLKDGHLESVVGSTLFEDSLHLYRFKADVVREVRKVKTNYSNRIPKKKLLQIMEIYDQTKSLPNTPAGEEKLESKLSYSQEDIFNTCKYDGVEMPSIDIEDFRTTDLQKLVNDNNGYSDNEKFLLDKLIRINKDHHTILQNYEKQIEDLTERINQLQKELGINNDNNNNIDNNDNNKTASEQKPIPKAPPPPPPAPPLIKESIKPTKQPVKPNLKMRSLYWERIIIDRRNYLNRTFWHEAVEPNFPISDFEQLFGSKNEPKKLIQKKTVKSRQPRIKILSNDKSREIAIKMKTLHANSQDIQEAIYNMDFTKIDMECINDLFRLYLKACEEGDLARISEHLEQNPETPLDEPEIFLLELSKLNDCPDRLNCIMLKKEVGEKIFDIDQQLDSLETAINELKRNDCLGEILQYTLALGNYMNGTTQRGQADGFDLHILTKLTDVKSFDKQTNLLQFICHLICKNEEGTGTSRAIYRLPKHETMQQASKLSPSAIKTELDCLNCKIRQNIIKVREIVENSNRTEPFQTVMEIFFDNAQNMIEHQMERVGQVSEAYQQYLIYLGAENSERYSTF</sequence>
<comment type="caution">
    <text evidence="5">The sequence shown here is derived from an EMBL/GenBank/DDBJ whole genome shotgun (WGS) entry which is preliminary data.</text>
</comment>
<dbReference type="InterPro" id="IPR036388">
    <property type="entry name" value="WH-like_DNA-bd_sf"/>
</dbReference>
<dbReference type="Proteomes" id="UP000549394">
    <property type="component" value="Unassembled WGS sequence"/>
</dbReference>
<dbReference type="Pfam" id="PF02181">
    <property type="entry name" value="FH2"/>
    <property type="match status" value="1"/>
</dbReference>
<protein>
    <submittedName>
        <fullName evidence="5">DgyrCDS13751</fullName>
    </submittedName>
</protein>
<organism evidence="5 6">
    <name type="scientific">Dimorphilus gyrociliatus</name>
    <dbReference type="NCBI Taxonomy" id="2664684"/>
    <lineage>
        <taxon>Eukaryota</taxon>
        <taxon>Metazoa</taxon>
        <taxon>Spiralia</taxon>
        <taxon>Lophotrochozoa</taxon>
        <taxon>Annelida</taxon>
        <taxon>Polychaeta</taxon>
        <taxon>Polychaeta incertae sedis</taxon>
        <taxon>Dinophilidae</taxon>
        <taxon>Dimorphilus</taxon>
    </lineage>
</organism>
<feature type="compositionally biased region" description="Pro residues" evidence="2">
    <location>
        <begin position="227"/>
        <end position="238"/>
    </location>
</feature>
<dbReference type="Pfam" id="PF00610">
    <property type="entry name" value="DEP"/>
    <property type="match status" value="1"/>
</dbReference>
<dbReference type="SUPFAM" id="SSF46785">
    <property type="entry name" value="Winged helix' DNA-binding domain"/>
    <property type="match status" value="1"/>
</dbReference>
<dbReference type="PANTHER" id="PTHR45920:SF7">
    <property type="entry name" value="FORMIN-G"/>
    <property type="match status" value="1"/>
</dbReference>
<gene>
    <name evidence="5" type="ORF">DGYR_LOCUS12902</name>
</gene>
<dbReference type="GO" id="GO:0008017">
    <property type="term" value="F:microtubule binding"/>
    <property type="evidence" value="ECO:0007669"/>
    <property type="project" value="InterPro"/>
</dbReference>
<evidence type="ECO:0000256" key="1">
    <source>
        <dbReference type="ARBA" id="ARBA00005271"/>
    </source>
</evidence>
<dbReference type="InterPro" id="IPR000591">
    <property type="entry name" value="DEP_dom"/>
</dbReference>
<dbReference type="GO" id="GO:0005737">
    <property type="term" value="C:cytoplasm"/>
    <property type="evidence" value="ECO:0007669"/>
    <property type="project" value="UniProtKB-ARBA"/>
</dbReference>
<evidence type="ECO:0000313" key="5">
    <source>
        <dbReference type="EMBL" id="CAD5125547.1"/>
    </source>
</evidence>
<dbReference type="PROSITE" id="PS51444">
    <property type="entry name" value="FH2"/>
    <property type="match status" value="1"/>
</dbReference>
<name>A0A7I8WBN4_9ANNE</name>
<dbReference type="PANTHER" id="PTHR45920">
    <property type="entry name" value="FORMIN HOMOLOGY 2 DOMAIN CONTAINING, ISOFORM I"/>
    <property type="match status" value="1"/>
</dbReference>
<keyword evidence="6" id="KW-1185">Reference proteome</keyword>
<reference evidence="5 6" key="1">
    <citation type="submission" date="2020-08" db="EMBL/GenBank/DDBJ databases">
        <authorList>
            <person name="Hejnol A."/>
        </authorList>
    </citation>
    <scope>NUCLEOTIDE SEQUENCE [LARGE SCALE GENOMIC DNA]</scope>
</reference>
<accession>A0A7I8WBN4</accession>
<dbReference type="PROSITE" id="PS50186">
    <property type="entry name" value="DEP"/>
    <property type="match status" value="1"/>
</dbReference>
<dbReference type="GO" id="GO:0030866">
    <property type="term" value="P:cortical actin cytoskeleton organization"/>
    <property type="evidence" value="ECO:0007669"/>
    <property type="project" value="TreeGrafter"/>
</dbReference>
<evidence type="ECO:0000259" key="4">
    <source>
        <dbReference type="PROSITE" id="PS51444"/>
    </source>
</evidence>
<evidence type="ECO:0000313" key="6">
    <source>
        <dbReference type="Proteomes" id="UP000549394"/>
    </source>
</evidence>
<feature type="compositionally biased region" description="Low complexity" evidence="2">
    <location>
        <begin position="203"/>
        <end position="217"/>
    </location>
</feature>
<dbReference type="EMBL" id="CAJFCJ010000027">
    <property type="protein sequence ID" value="CAD5125547.1"/>
    <property type="molecule type" value="Genomic_DNA"/>
</dbReference>
<dbReference type="InterPro" id="IPR015425">
    <property type="entry name" value="FH2_Formin"/>
</dbReference>
<dbReference type="OrthoDB" id="427644at2759"/>
<dbReference type="GO" id="GO:0005884">
    <property type="term" value="C:actin filament"/>
    <property type="evidence" value="ECO:0007669"/>
    <property type="project" value="InterPro"/>
</dbReference>
<proteinExistence type="inferred from homology"/>
<dbReference type="Gene3D" id="1.20.58.2220">
    <property type="entry name" value="Formin, FH2 domain"/>
    <property type="match status" value="1"/>
</dbReference>
<dbReference type="PRINTS" id="PR00828">
    <property type="entry name" value="FORMIN"/>
</dbReference>
<dbReference type="GO" id="GO:0051015">
    <property type="term" value="F:actin filament binding"/>
    <property type="evidence" value="ECO:0007669"/>
    <property type="project" value="TreeGrafter"/>
</dbReference>
<dbReference type="AlphaFoldDB" id="A0A7I8WBN4"/>
<feature type="domain" description="FH2" evidence="4">
    <location>
        <begin position="247"/>
        <end position="611"/>
    </location>
</feature>
<evidence type="ECO:0000259" key="3">
    <source>
        <dbReference type="PROSITE" id="PS50186"/>
    </source>
</evidence>
<dbReference type="InterPro" id="IPR001265">
    <property type="entry name" value="Formin_Cappuccino_subfam"/>
</dbReference>
<evidence type="ECO:0000256" key="2">
    <source>
        <dbReference type="SAM" id="MobiDB-lite"/>
    </source>
</evidence>
<dbReference type="InterPro" id="IPR042201">
    <property type="entry name" value="FH2_Formin_sf"/>
</dbReference>
<dbReference type="CDD" id="cd04371">
    <property type="entry name" value="DEP"/>
    <property type="match status" value="1"/>
</dbReference>
<feature type="region of interest" description="Disordered" evidence="2">
    <location>
        <begin position="201"/>
        <end position="250"/>
    </location>
</feature>
<dbReference type="SUPFAM" id="SSF101447">
    <property type="entry name" value="Formin homology 2 domain (FH2 domain)"/>
    <property type="match status" value="1"/>
</dbReference>
<comment type="similarity">
    <text evidence="1">Belongs to the formin homology family. Cappuccino subfamily.</text>
</comment>
<dbReference type="GO" id="GO:0045010">
    <property type="term" value="P:actin nucleation"/>
    <property type="evidence" value="ECO:0007669"/>
    <property type="project" value="InterPro"/>
</dbReference>
<dbReference type="SMART" id="SM00498">
    <property type="entry name" value="FH2"/>
    <property type="match status" value="1"/>
</dbReference>
<feature type="domain" description="DEP" evidence="3">
    <location>
        <begin position="1"/>
        <end position="68"/>
    </location>
</feature>